<dbReference type="PROSITE" id="PS51352">
    <property type="entry name" value="THIOREDOXIN_2"/>
    <property type="match status" value="1"/>
</dbReference>
<sequence>MITNLTQDNFQTEISNGLTLVDFWGEWCSGCQRLSAVLTSVAPLFSDNQIKMAKLNVNQNKQIAEAYQIMSIPTMVLFKNGEPIEKITGYLPREVLIDYLNNRTSQPSD</sequence>
<protein>
    <recommendedName>
        <fullName evidence="6">Thioredoxin</fullName>
    </recommendedName>
</protein>
<dbReference type="PANTHER" id="PTHR45663">
    <property type="entry name" value="GEO12009P1"/>
    <property type="match status" value="1"/>
</dbReference>
<dbReference type="Gene3D" id="3.40.30.10">
    <property type="entry name" value="Glutaredoxin"/>
    <property type="match status" value="1"/>
</dbReference>
<keyword evidence="2" id="KW-0813">Transport</keyword>
<evidence type="ECO:0000313" key="11">
    <source>
        <dbReference type="Proteomes" id="UP001290462"/>
    </source>
</evidence>
<reference evidence="10" key="1">
    <citation type="submission" date="2023-08" db="EMBL/GenBank/DDBJ databases">
        <title>Genomic characterization of piscicolin 126 produced by Carnobacterium maltaromaticum CM22 strain isolated from salmon (Salmo salar).</title>
        <authorList>
            <person name="Gonzalez-Gragera E."/>
            <person name="Garcia-Lopez J.D."/>
            <person name="Teso-Perez C."/>
            <person name="Gimenez-Hernandez I."/>
            <person name="Peralta-Sanchez J.M."/>
            <person name="Valdivia E."/>
            <person name="Montalban-Lopez M."/>
            <person name="Martin-Platero A.M."/>
            <person name="Banos A."/>
            <person name="Martinez-Bueno M."/>
        </authorList>
    </citation>
    <scope>NUCLEOTIDE SEQUENCE</scope>
    <source>
        <strain evidence="10">CM22</strain>
    </source>
</reference>
<dbReference type="PANTHER" id="PTHR45663:SF11">
    <property type="entry name" value="GEO12009P1"/>
    <property type="match status" value="1"/>
</dbReference>
<evidence type="ECO:0000256" key="2">
    <source>
        <dbReference type="ARBA" id="ARBA00022448"/>
    </source>
</evidence>
<organism evidence="10 11">
    <name type="scientific">Carnobacterium maltaromaticum</name>
    <name type="common">Carnobacterium piscicola</name>
    <dbReference type="NCBI Taxonomy" id="2751"/>
    <lineage>
        <taxon>Bacteria</taxon>
        <taxon>Bacillati</taxon>
        <taxon>Bacillota</taxon>
        <taxon>Bacilli</taxon>
        <taxon>Lactobacillales</taxon>
        <taxon>Carnobacteriaceae</taxon>
        <taxon>Carnobacterium</taxon>
    </lineage>
</organism>
<keyword evidence="3" id="KW-0249">Electron transport</keyword>
<keyword evidence="5 8" id="KW-0676">Redox-active center</keyword>
<dbReference type="Pfam" id="PF00085">
    <property type="entry name" value="Thioredoxin"/>
    <property type="match status" value="1"/>
</dbReference>
<name>A0AAW9JSD0_CARML</name>
<keyword evidence="4 8" id="KW-1015">Disulfide bond</keyword>
<evidence type="ECO:0000256" key="3">
    <source>
        <dbReference type="ARBA" id="ARBA00022982"/>
    </source>
</evidence>
<comment type="similarity">
    <text evidence="1 6">Belongs to the thioredoxin family.</text>
</comment>
<dbReference type="AlphaFoldDB" id="A0AAW9JSD0"/>
<dbReference type="InterPro" id="IPR005746">
    <property type="entry name" value="Thioredoxin"/>
</dbReference>
<gene>
    <name evidence="10" type="ORF">RAK27_07600</name>
</gene>
<dbReference type="EMBL" id="JAVBVO010000003">
    <property type="protein sequence ID" value="MDZ5758528.1"/>
    <property type="molecule type" value="Genomic_DNA"/>
</dbReference>
<feature type="disulfide bond" description="Redox-active" evidence="8">
    <location>
        <begin position="28"/>
        <end position="31"/>
    </location>
</feature>
<evidence type="ECO:0000313" key="10">
    <source>
        <dbReference type="EMBL" id="MDZ5758528.1"/>
    </source>
</evidence>
<dbReference type="PIRSF" id="PIRSF000077">
    <property type="entry name" value="Thioredoxin"/>
    <property type="match status" value="1"/>
</dbReference>
<evidence type="ECO:0000259" key="9">
    <source>
        <dbReference type="PROSITE" id="PS51352"/>
    </source>
</evidence>
<evidence type="ECO:0000256" key="6">
    <source>
        <dbReference type="PIRNR" id="PIRNR000077"/>
    </source>
</evidence>
<dbReference type="PRINTS" id="PR00421">
    <property type="entry name" value="THIOREDOXIN"/>
</dbReference>
<accession>A0AAW9JSD0</accession>
<feature type="active site" description="Nucleophile" evidence="7">
    <location>
        <position position="28"/>
    </location>
</feature>
<evidence type="ECO:0000256" key="7">
    <source>
        <dbReference type="PIRSR" id="PIRSR000077-1"/>
    </source>
</evidence>
<feature type="site" description="Deprotonates C-terminal active site Cys" evidence="7">
    <location>
        <position position="22"/>
    </location>
</feature>
<dbReference type="SUPFAM" id="SSF52833">
    <property type="entry name" value="Thioredoxin-like"/>
    <property type="match status" value="1"/>
</dbReference>
<comment type="caution">
    <text evidence="10">The sequence shown here is derived from an EMBL/GenBank/DDBJ whole genome shotgun (WGS) entry which is preliminary data.</text>
</comment>
<dbReference type="GO" id="GO:0045454">
    <property type="term" value="P:cell redox homeostasis"/>
    <property type="evidence" value="ECO:0007669"/>
    <property type="project" value="TreeGrafter"/>
</dbReference>
<dbReference type="Proteomes" id="UP001290462">
    <property type="component" value="Unassembled WGS sequence"/>
</dbReference>
<feature type="site" description="Contributes to redox potential value" evidence="7">
    <location>
        <position position="29"/>
    </location>
</feature>
<dbReference type="InterPro" id="IPR013766">
    <property type="entry name" value="Thioredoxin_domain"/>
</dbReference>
<feature type="domain" description="Thioredoxin" evidence="9">
    <location>
        <begin position="1"/>
        <end position="105"/>
    </location>
</feature>
<evidence type="ECO:0000256" key="1">
    <source>
        <dbReference type="ARBA" id="ARBA00008987"/>
    </source>
</evidence>
<dbReference type="CDD" id="cd02947">
    <property type="entry name" value="TRX_family"/>
    <property type="match status" value="1"/>
</dbReference>
<evidence type="ECO:0000256" key="4">
    <source>
        <dbReference type="ARBA" id="ARBA00023157"/>
    </source>
</evidence>
<feature type="active site" description="Nucleophile" evidence="7">
    <location>
        <position position="31"/>
    </location>
</feature>
<feature type="site" description="Contributes to redox potential value" evidence="7">
    <location>
        <position position="30"/>
    </location>
</feature>
<dbReference type="RefSeq" id="WP_015076982.1">
    <property type="nucleotide sequence ID" value="NZ_JAVBVO010000003.1"/>
</dbReference>
<evidence type="ECO:0000256" key="5">
    <source>
        <dbReference type="ARBA" id="ARBA00023284"/>
    </source>
</evidence>
<dbReference type="GO" id="GO:0005829">
    <property type="term" value="C:cytosol"/>
    <property type="evidence" value="ECO:0007669"/>
    <property type="project" value="TreeGrafter"/>
</dbReference>
<dbReference type="InterPro" id="IPR036249">
    <property type="entry name" value="Thioredoxin-like_sf"/>
</dbReference>
<dbReference type="GO" id="GO:0015035">
    <property type="term" value="F:protein-disulfide reductase activity"/>
    <property type="evidence" value="ECO:0007669"/>
    <property type="project" value="InterPro"/>
</dbReference>
<evidence type="ECO:0000256" key="8">
    <source>
        <dbReference type="PIRSR" id="PIRSR000077-4"/>
    </source>
</evidence>
<proteinExistence type="inferred from homology"/>